<keyword evidence="14" id="KW-0560">Oxidoreductase</keyword>
<evidence type="ECO:0000256" key="10">
    <source>
        <dbReference type="ARBA" id="ARBA00023004"/>
    </source>
</evidence>
<keyword evidence="15" id="KW-1185">Reference proteome</keyword>
<dbReference type="InterPro" id="IPR036869">
    <property type="entry name" value="J_dom_sf"/>
</dbReference>
<evidence type="ECO:0000256" key="6">
    <source>
        <dbReference type="ARBA" id="ARBA00021797"/>
    </source>
</evidence>
<comment type="subcellular location">
    <subcellularLocation>
        <location evidence="3">Cytoplasm</location>
    </subcellularLocation>
    <subcellularLocation>
        <location evidence="2">Nucleus</location>
    </subcellularLocation>
</comment>
<dbReference type="CDD" id="cd06257">
    <property type="entry name" value="DnaJ"/>
    <property type="match status" value="1"/>
</dbReference>
<dbReference type="PROSITE" id="PS51074">
    <property type="entry name" value="DPH_MB"/>
    <property type="match status" value="1"/>
</dbReference>
<evidence type="ECO:0000256" key="5">
    <source>
        <dbReference type="ARBA" id="ARBA00006169"/>
    </source>
</evidence>
<dbReference type="GO" id="GO:0017183">
    <property type="term" value="P:protein histidyl modification to diphthamide"/>
    <property type="evidence" value="ECO:0007669"/>
    <property type="project" value="InterPro"/>
</dbReference>
<feature type="domain" description="J" evidence="12">
    <location>
        <begin position="14"/>
        <end position="91"/>
    </location>
</feature>
<dbReference type="SUPFAM" id="SSF46565">
    <property type="entry name" value="Chaperone J-domain"/>
    <property type="match status" value="1"/>
</dbReference>
<accession>A0AAN6IC15</accession>
<evidence type="ECO:0000256" key="7">
    <source>
        <dbReference type="ARBA" id="ARBA00022490"/>
    </source>
</evidence>
<keyword evidence="14" id="KW-0575">Peroxidase</keyword>
<dbReference type="InterPro" id="IPR001623">
    <property type="entry name" value="DnaJ_domain"/>
</dbReference>
<gene>
    <name evidence="14" type="ORF">EDD36DRAFT_282322</name>
</gene>
<evidence type="ECO:0000259" key="13">
    <source>
        <dbReference type="PROSITE" id="PS51074"/>
    </source>
</evidence>
<comment type="pathway">
    <text evidence="4">Protein modification; peptidyl-diphthamide biosynthesis.</text>
</comment>
<dbReference type="GO" id="GO:0046872">
    <property type="term" value="F:metal ion binding"/>
    <property type="evidence" value="ECO:0007669"/>
    <property type="project" value="UniProtKB-KW"/>
</dbReference>
<dbReference type="PROSITE" id="PS50076">
    <property type="entry name" value="DNAJ_2"/>
    <property type="match status" value="1"/>
</dbReference>
<dbReference type="PANTHER" id="PTHR21454:SF46">
    <property type="entry name" value="DIPHTHAMIDE BIOSYNTHESIS PROTEIN 4"/>
    <property type="match status" value="1"/>
</dbReference>
<proteinExistence type="inferred from homology"/>
<evidence type="ECO:0000256" key="9">
    <source>
        <dbReference type="ARBA" id="ARBA00022833"/>
    </source>
</evidence>
<comment type="caution">
    <text evidence="14">The sequence shown here is derived from an EMBL/GenBank/DDBJ whole genome shotgun (WGS) entry which is preliminary data.</text>
</comment>
<protein>
    <recommendedName>
        <fullName evidence="6">Diphthamide biosynthesis protein 4</fullName>
    </recommendedName>
</protein>
<dbReference type="Gene3D" id="3.10.660.10">
    <property type="entry name" value="DPH Zinc finger"/>
    <property type="match status" value="1"/>
</dbReference>
<evidence type="ECO:0000256" key="1">
    <source>
        <dbReference type="ARBA" id="ARBA00003474"/>
    </source>
</evidence>
<dbReference type="Gene3D" id="1.10.287.110">
    <property type="entry name" value="DnaJ domain"/>
    <property type="match status" value="1"/>
</dbReference>
<evidence type="ECO:0000256" key="8">
    <source>
        <dbReference type="ARBA" id="ARBA00022723"/>
    </source>
</evidence>
<comment type="similarity">
    <text evidence="5">Belongs to the DPH4 family.</text>
</comment>
<dbReference type="AlphaFoldDB" id="A0AAN6IC15"/>
<keyword evidence="10" id="KW-0408">Iron</keyword>
<dbReference type="PANTHER" id="PTHR21454">
    <property type="entry name" value="DPH3 HOMOLOG-RELATED"/>
    <property type="match status" value="1"/>
</dbReference>
<comment type="function">
    <text evidence="1">Required for the first step of diphthamide biosynthesis, the transfer of 3-amino-3-carboxypropyl from S-adenosyl-L-methionine to a histidine residue. Diphthamide is a post-translational modification of histidine which occurs in elongation factor 2.</text>
</comment>
<evidence type="ECO:0000256" key="11">
    <source>
        <dbReference type="ARBA" id="ARBA00023242"/>
    </source>
</evidence>
<dbReference type="SUPFAM" id="SSF144217">
    <property type="entry name" value="CSL zinc finger"/>
    <property type="match status" value="1"/>
</dbReference>
<evidence type="ECO:0000313" key="15">
    <source>
        <dbReference type="Proteomes" id="UP001203852"/>
    </source>
</evidence>
<name>A0AAN6IC15_9EURO</name>
<keyword evidence="11" id="KW-0539">Nucleus</keyword>
<dbReference type="GO" id="GO:0005634">
    <property type="term" value="C:nucleus"/>
    <property type="evidence" value="ECO:0007669"/>
    <property type="project" value="UniProtKB-SubCell"/>
</dbReference>
<dbReference type="InterPro" id="IPR044248">
    <property type="entry name" value="DPH3/4-like"/>
</dbReference>
<evidence type="ECO:0000256" key="4">
    <source>
        <dbReference type="ARBA" id="ARBA00005156"/>
    </source>
</evidence>
<dbReference type="GO" id="GO:0004601">
    <property type="term" value="F:peroxidase activity"/>
    <property type="evidence" value="ECO:0007669"/>
    <property type="project" value="UniProtKB-KW"/>
</dbReference>
<dbReference type="Proteomes" id="UP001203852">
    <property type="component" value="Unassembled WGS sequence"/>
</dbReference>
<reference evidence="14" key="1">
    <citation type="journal article" date="2022" name="bioRxiv">
        <title>Deciphering the potential niche of two novel black yeast fungi from a biological soil crust based on their genomes, phenotypes, and melanin regulation.</title>
        <authorList>
            <consortium name="DOE Joint Genome Institute"/>
            <person name="Carr E.C."/>
            <person name="Barton Q."/>
            <person name="Grambo S."/>
            <person name="Sullivan M."/>
            <person name="Renfro C.M."/>
            <person name="Kuo A."/>
            <person name="Pangilinan J."/>
            <person name="Lipzen A."/>
            <person name="Keymanesh K."/>
            <person name="Savage E."/>
            <person name="Barry K."/>
            <person name="Grigoriev I.V."/>
            <person name="Riekhof W.R."/>
            <person name="Harris S.S."/>
        </authorList>
    </citation>
    <scope>NUCLEOTIDE SEQUENCE</scope>
    <source>
        <strain evidence="14">JF 03-4F</strain>
    </source>
</reference>
<evidence type="ECO:0000256" key="2">
    <source>
        <dbReference type="ARBA" id="ARBA00004123"/>
    </source>
</evidence>
<evidence type="ECO:0000313" key="14">
    <source>
        <dbReference type="EMBL" id="KAI1612307.1"/>
    </source>
</evidence>
<feature type="domain" description="DPH-type MB" evidence="13">
    <location>
        <begin position="107"/>
        <end position="169"/>
    </location>
</feature>
<keyword evidence="8" id="KW-0479">Metal-binding</keyword>
<keyword evidence="9" id="KW-0862">Zinc</keyword>
<dbReference type="GO" id="GO:0005737">
    <property type="term" value="C:cytoplasm"/>
    <property type="evidence" value="ECO:0007669"/>
    <property type="project" value="UniProtKB-SubCell"/>
</dbReference>
<dbReference type="InterPro" id="IPR007872">
    <property type="entry name" value="DPH_MB_dom"/>
</dbReference>
<keyword evidence="7" id="KW-0963">Cytoplasm</keyword>
<dbReference type="Pfam" id="PF00226">
    <property type="entry name" value="DnaJ"/>
    <property type="match status" value="1"/>
</dbReference>
<evidence type="ECO:0000259" key="12">
    <source>
        <dbReference type="PROSITE" id="PS50076"/>
    </source>
</evidence>
<evidence type="ECO:0000256" key="3">
    <source>
        <dbReference type="ARBA" id="ARBA00004496"/>
    </source>
</evidence>
<dbReference type="SMART" id="SM00271">
    <property type="entry name" value="DnaJ"/>
    <property type="match status" value="1"/>
</dbReference>
<dbReference type="InterPro" id="IPR036671">
    <property type="entry name" value="DPH_MB_sf"/>
</dbReference>
<dbReference type="EMBL" id="MU404355">
    <property type="protein sequence ID" value="KAI1612307.1"/>
    <property type="molecule type" value="Genomic_DNA"/>
</dbReference>
<organism evidence="14 15">
    <name type="scientific">Exophiala viscosa</name>
    <dbReference type="NCBI Taxonomy" id="2486360"/>
    <lineage>
        <taxon>Eukaryota</taxon>
        <taxon>Fungi</taxon>
        <taxon>Dikarya</taxon>
        <taxon>Ascomycota</taxon>
        <taxon>Pezizomycotina</taxon>
        <taxon>Eurotiomycetes</taxon>
        <taxon>Chaetothyriomycetidae</taxon>
        <taxon>Chaetothyriales</taxon>
        <taxon>Herpotrichiellaceae</taxon>
        <taxon>Exophiala</taxon>
    </lineage>
</organism>
<dbReference type="Pfam" id="PF05207">
    <property type="entry name" value="Zn_ribbon_CSL"/>
    <property type="match status" value="1"/>
</dbReference>
<sequence>MPDPPTPREERQPTHYDVLQLDRHADWSRLTLDNIKAAYRRALLIHHPDKTIISSRPAQPTPTCTYSIDDIAVAYEVLSDPAKRRAYDATLDTPNGSVLTEKSAHIGVEAFDLEDLNYDETESIWSKSCRCGDEHGYILTESDLERESQHGEVYVGCRGCSLFIKVLFGLQE</sequence>